<organism evidence="1 2">
    <name type="scientific">Fasciolopsis buskii</name>
    <dbReference type="NCBI Taxonomy" id="27845"/>
    <lineage>
        <taxon>Eukaryota</taxon>
        <taxon>Metazoa</taxon>
        <taxon>Spiralia</taxon>
        <taxon>Lophotrochozoa</taxon>
        <taxon>Platyhelminthes</taxon>
        <taxon>Trematoda</taxon>
        <taxon>Digenea</taxon>
        <taxon>Plagiorchiida</taxon>
        <taxon>Echinostomata</taxon>
        <taxon>Echinostomatoidea</taxon>
        <taxon>Fasciolidae</taxon>
        <taxon>Fasciolopsis</taxon>
    </lineage>
</organism>
<dbReference type="Proteomes" id="UP000728185">
    <property type="component" value="Unassembled WGS sequence"/>
</dbReference>
<gene>
    <name evidence="1" type="ORF">FBUS_02417</name>
</gene>
<reference evidence="1" key="1">
    <citation type="submission" date="2019-05" db="EMBL/GenBank/DDBJ databases">
        <title>Annotation for the trematode Fasciolopsis buski.</title>
        <authorList>
            <person name="Choi Y.-J."/>
        </authorList>
    </citation>
    <scope>NUCLEOTIDE SEQUENCE</scope>
    <source>
        <strain evidence="1">HT</strain>
        <tissue evidence="1">Whole worm</tissue>
    </source>
</reference>
<dbReference type="AlphaFoldDB" id="A0A8E0S3D0"/>
<keyword evidence="2" id="KW-1185">Reference proteome</keyword>
<name>A0A8E0S3D0_9TREM</name>
<comment type="caution">
    <text evidence="1">The sequence shown here is derived from an EMBL/GenBank/DDBJ whole genome shotgun (WGS) entry which is preliminary data.</text>
</comment>
<protein>
    <submittedName>
        <fullName evidence="1">Uncharacterized protein</fullName>
    </submittedName>
</protein>
<proteinExistence type="predicted"/>
<dbReference type="OrthoDB" id="6270874at2759"/>
<evidence type="ECO:0000313" key="2">
    <source>
        <dbReference type="Proteomes" id="UP000728185"/>
    </source>
</evidence>
<dbReference type="EMBL" id="LUCM01000484">
    <property type="protein sequence ID" value="KAA0200499.1"/>
    <property type="molecule type" value="Genomic_DNA"/>
</dbReference>
<sequence>MDANIPEGKGIRDLIDPHHDKEYFEKLQKIKPDLDLMDYNVLKVAVWRAFSTVISDDAKIGTSEYRDTFRNYVEAKNYKRTKNEYVCTQGNPITIVDQDMSRLPKIVDED</sequence>
<accession>A0A8E0S3D0</accession>
<evidence type="ECO:0000313" key="1">
    <source>
        <dbReference type="EMBL" id="KAA0200499.1"/>
    </source>
</evidence>